<reference evidence="2 3" key="1">
    <citation type="submission" date="2017-02" db="EMBL/GenBank/DDBJ databases">
        <authorList>
            <person name="Peterson S.W."/>
        </authorList>
    </citation>
    <scope>NUCLEOTIDE SEQUENCE [LARGE SCALE GENOMIC DNA]</scope>
    <source>
        <strain evidence="2 3">3F5N</strain>
    </source>
</reference>
<evidence type="ECO:0000313" key="2">
    <source>
        <dbReference type="EMBL" id="SJM50364.1"/>
    </source>
</evidence>
<sequence>MTTPRQPLHATVAALRLGGAWRGVLIQGRSGVGKSDLALRLMQNGWRLVGDDWVEVFACEGALYAAAPATIAGRMEVRGLGVVSQPFRPLTRIALSLRLTHEPVERMPEAAQDVIDGIAIPRLVLDPRPASAPLVVAAAMDVVATLPQRRDDGAL</sequence>
<dbReference type="PANTHER" id="PTHR30305">
    <property type="entry name" value="PROTEIN YJDM-RELATED"/>
    <property type="match status" value="1"/>
</dbReference>
<evidence type="ECO:0000313" key="3">
    <source>
        <dbReference type="Proteomes" id="UP000195766"/>
    </source>
</evidence>
<organism evidence="2 3">
    <name type="scientific">Brevundimonas diminuta 3F5N</name>
    <dbReference type="NCBI Taxonomy" id="1255603"/>
    <lineage>
        <taxon>Bacteria</taxon>
        <taxon>Pseudomonadati</taxon>
        <taxon>Pseudomonadota</taxon>
        <taxon>Alphaproteobacteria</taxon>
        <taxon>Caulobacterales</taxon>
        <taxon>Caulobacteraceae</taxon>
        <taxon>Brevundimonas</taxon>
    </lineage>
</organism>
<dbReference type="AlphaFoldDB" id="A0A1R4F3A1"/>
<keyword evidence="2" id="KW-0418">Kinase</keyword>
<dbReference type="RefSeq" id="WP_087139153.1">
    <property type="nucleotide sequence ID" value="NZ_FUIE01000015.1"/>
</dbReference>
<accession>A0A1R4F3A1</accession>
<dbReference type="Pfam" id="PF07475">
    <property type="entry name" value="Hpr_kinase_C"/>
    <property type="match status" value="1"/>
</dbReference>
<dbReference type="Gene3D" id="3.40.50.300">
    <property type="entry name" value="P-loop containing nucleotide triphosphate hydrolases"/>
    <property type="match status" value="1"/>
</dbReference>
<dbReference type="GO" id="GO:0006109">
    <property type="term" value="P:regulation of carbohydrate metabolic process"/>
    <property type="evidence" value="ECO:0007669"/>
    <property type="project" value="InterPro"/>
</dbReference>
<dbReference type="InterPro" id="IPR027417">
    <property type="entry name" value="P-loop_NTPase"/>
</dbReference>
<dbReference type="PANTHER" id="PTHR30305:SF1">
    <property type="entry name" value="HPR KINASE_PHOSPHORYLASE"/>
    <property type="match status" value="1"/>
</dbReference>
<name>A0A1R4F3A1_BREDI</name>
<gene>
    <name evidence="2" type="ORF">FM111_02410</name>
</gene>
<proteinExistence type="predicted"/>
<feature type="domain" description="HPr kinase/phosphorylase C-terminal" evidence="1">
    <location>
        <begin position="23"/>
        <end position="84"/>
    </location>
</feature>
<evidence type="ECO:0000259" key="1">
    <source>
        <dbReference type="Pfam" id="PF07475"/>
    </source>
</evidence>
<dbReference type="Proteomes" id="UP000195766">
    <property type="component" value="Unassembled WGS sequence"/>
</dbReference>
<dbReference type="EC" id="2.7.1.-" evidence="2"/>
<dbReference type="GO" id="GO:0000155">
    <property type="term" value="F:phosphorelay sensor kinase activity"/>
    <property type="evidence" value="ECO:0007669"/>
    <property type="project" value="InterPro"/>
</dbReference>
<dbReference type="CDD" id="cd01918">
    <property type="entry name" value="HprK_C"/>
    <property type="match status" value="1"/>
</dbReference>
<keyword evidence="2" id="KW-0808">Transferase</keyword>
<dbReference type="OrthoDB" id="8326226at2"/>
<dbReference type="SUPFAM" id="SSF53795">
    <property type="entry name" value="PEP carboxykinase-like"/>
    <property type="match status" value="1"/>
</dbReference>
<dbReference type="GO" id="GO:0005524">
    <property type="term" value="F:ATP binding"/>
    <property type="evidence" value="ECO:0007669"/>
    <property type="project" value="InterPro"/>
</dbReference>
<dbReference type="EC" id="2.7.4.-" evidence="2"/>
<dbReference type="EMBL" id="FUIE01000015">
    <property type="protein sequence ID" value="SJM50364.1"/>
    <property type="molecule type" value="Genomic_DNA"/>
</dbReference>
<dbReference type="InterPro" id="IPR011104">
    <property type="entry name" value="Hpr_kin/Pase_C"/>
</dbReference>
<protein>
    <submittedName>
        <fullName evidence="2">HPr kinase/phosphorylase</fullName>
        <ecNumber evidence="2">2.7.1.-</ecNumber>
        <ecNumber evidence="2">2.7.4.-</ecNumber>
    </submittedName>
</protein>